<organism evidence="7 8">
    <name type="scientific">Leucobacter komagatae</name>
    <dbReference type="NCBI Taxonomy" id="55969"/>
    <lineage>
        <taxon>Bacteria</taxon>
        <taxon>Bacillati</taxon>
        <taxon>Actinomycetota</taxon>
        <taxon>Actinomycetes</taxon>
        <taxon>Micrococcales</taxon>
        <taxon>Microbacteriaceae</taxon>
        <taxon>Leucobacter</taxon>
    </lineage>
</organism>
<keyword evidence="8" id="KW-1185">Reference proteome</keyword>
<reference evidence="7 8" key="1">
    <citation type="submission" date="2015-01" db="EMBL/GenBank/DDBJ databases">
        <title>Draft genome sequence of Leucobacter komagatae strain VKM ST2845.</title>
        <authorList>
            <person name="Karlyshev A.V."/>
            <person name="Kudryashova E.B."/>
        </authorList>
    </citation>
    <scope>NUCLEOTIDE SEQUENCE [LARGE SCALE GENOMIC DNA]</scope>
    <source>
        <strain evidence="7 8">VKM ST2845</strain>
    </source>
</reference>
<dbReference type="Gene3D" id="3.90.1150.10">
    <property type="entry name" value="Aspartate Aminotransferase, domain 1"/>
    <property type="match status" value="1"/>
</dbReference>
<dbReference type="Pfam" id="PF00282">
    <property type="entry name" value="Pyridoxal_deC"/>
    <property type="match status" value="1"/>
</dbReference>
<gene>
    <name evidence="7" type="ORF">SD72_03590</name>
</gene>
<dbReference type="PANTHER" id="PTHR42735:SF6">
    <property type="entry name" value="SPHINGOSINE-1-PHOSPHATE LYASE 1"/>
    <property type="match status" value="1"/>
</dbReference>
<dbReference type="GO" id="GO:0030170">
    <property type="term" value="F:pyridoxal phosphate binding"/>
    <property type="evidence" value="ECO:0007669"/>
    <property type="project" value="InterPro"/>
</dbReference>
<comment type="cofactor">
    <cofactor evidence="1 5 6">
        <name>pyridoxal 5'-phosphate</name>
        <dbReference type="ChEBI" id="CHEBI:597326"/>
    </cofactor>
</comment>
<keyword evidence="2 5" id="KW-0663">Pyridoxal phosphate</keyword>
<evidence type="ECO:0000256" key="2">
    <source>
        <dbReference type="ARBA" id="ARBA00022898"/>
    </source>
</evidence>
<evidence type="ECO:0000313" key="7">
    <source>
        <dbReference type="EMBL" id="KIP53438.1"/>
    </source>
</evidence>
<dbReference type="InterPro" id="IPR002129">
    <property type="entry name" value="PyrdxlP-dep_de-COase"/>
</dbReference>
<evidence type="ECO:0000256" key="3">
    <source>
        <dbReference type="ARBA" id="ARBA00023239"/>
    </source>
</evidence>
<dbReference type="PANTHER" id="PTHR42735">
    <property type="match status" value="1"/>
</dbReference>
<sequence length="502" mass="52670">MLAALAELRAGDAPTHGGRVLSYVYDSGLAELDELARDAAELTRPLNALDPTTFPSVAAMERELIAFMRKALNGSATKLGGGPVVGSVTSGGTESCLLAVKTARDLWRAEHPELAAQLARAGKRPRLVTAATAHAAFQKAARLFDLDWDPVPCEADGSVRAAAFEQRLGADVALVVVSAPAYPTGAIDPIAQVAGAAKEFGLSCHVDACFGGLVLPWWPAVDPWDFRVAGVTSISADLHKFGYAPKGVSVLLHRGRRRHRAQFFATTSWPGYPVVNPTLLGSKPASPLAAAWAITKRLGDGGYARLTASCVRSADTIIRETSTIRGLNVWGAPTGPSVALVTDTGLPEADQVDPHHLADELARSGFRIQHQPGFTQANGVRLPHTAHLTITPVTEQTLPELVPALKAAADAVRGKPRANPRIEYGALQALGYAPKREGGPFRVPSPDMAWRILKIAGAGGSAGGKGSSLPGRLAPLMALAEKLPAPVAEAILSELLARVSEP</sequence>
<dbReference type="InterPro" id="IPR050477">
    <property type="entry name" value="GrpII_AminoAcid_Decarb"/>
</dbReference>
<dbReference type="GO" id="GO:0004058">
    <property type="term" value="F:aromatic-L-amino-acid decarboxylase activity"/>
    <property type="evidence" value="ECO:0007669"/>
    <property type="project" value="UniProtKB-ARBA"/>
</dbReference>
<dbReference type="InterPro" id="IPR015424">
    <property type="entry name" value="PyrdxlP-dep_Trfase"/>
</dbReference>
<evidence type="ECO:0000256" key="4">
    <source>
        <dbReference type="ARBA" id="ARBA00038302"/>
    </source>
</evidence>
<evidence type="ECO:0000256" key="1">
    <source>
        <dbReference type="ARBA" id="ARBA00001933"/>
    </source>
</evidence>
<dbReference type="GO" id="GO:0019752">
    <property type="term" value="P:carboxylic acid metabolic process"/>
    <property type="evidence" value="ECO:0007669"/>
    <property type="project" value="InterPro"/>
</dbReference>
<accession>A0A0D0IV06</accession>
<dbReference type="AlphaFoldDB" id="A0A0D0IV06"/>
<comment type="similarity">
    <text evidence="4">Belongs to the group II decarboxylase family. Sphingosine-1-phosphate lyase subfamily.</text>
</comment>
<evidence type="ECO:0000256" key="6">
    <source>
        <dbReference type="RuleBase" id="RU000382"/>
    </source>
</evidence>
<name>A0A0D0IV06_9MICO</name>
<dbReference type="Gene3D" id="3.40.640.10">
    <property type="entry name" value="Type I PLP-dependent aspartate aminotransferase-like (Major domain)"/>
    <property type="match status" value="1"/>
</dbReference>
<feature type="modified residue" description="N6-(pyridoxal phosphate)lysine" evidence="5">
    <location>
        <position position="240"/>
    </location>
</feature>
<dbReference type="Proteomes" id="UP000032120">
    <property type="component" value="Unassembled WGS sequence"/>
</dbReference>
<dbReference type="InterPro" id="IPR015422">
    <property type="entry name" value="PyrdxlP-dep_Trfase_small"/>
</dbReference>
<proteinExistence type="inferred from homology"/>
<dbReference type="InterPro" id="IPR015421">
    <property type="entry name" value="PyrdxlP-dep_Trfase_major"/>
</dbReference>
<evidence type="ECO:0000313" key="8">
    <source>
        <dbReference type="Proteomes" id="UP000032120"/>
    </source>
</evidence>
<protein>
    <submittedName>
        <fullName evidence="7">Pyridoxal-dependent decarboxylase</fullName>
    </submittedName>
</protein>
<dbReference type="SUPFAM" id="SSF53383">
    <property type="entry name" value="PLP-dependent transferases"/>
    <property type="match status" value="1"/>
</dbReference>
<comment type="caution">
    <text evidence="7">The sequence shown here is derived from an EMBL/GenBank/DDBJ whole genome shotgun (WGS) entry which is preliminary data.</text>
</comment>
<keyword evidence="3 6" id="KW-0456">Lyase</keyword>
<dbReference type="EMBL" id="JXSQ01000003">
    <property type="protein sequence ID" value="KIP53438.1"/>
    <property type="molecule type" value="Genomic_DNA"/>
</dbReference>
<evidence type="ECO:0000256" key="5">
    <source>
        <dbReference type="PIRSR" id="PIRSR602129-50"/>
    </source>
</evidence>